<evidence type="ECO:0000256" key="4">
    <source>
        <dbReference type="HAMAP-Rule" id="MF_01201"/>
    </source>
</evidence>
<dbReference type="HAMAP" id="MF_01201">
    <property type="entry name" value="Ala_racemase"/>
    <property type="match status" value="1"/>
</dbReference>
<evidence type="ECO:0000256" key="7">
    <source>
        <dbReference type="SAM" id="MobiDB-lite"/>
    </source>
</evidence>
<dbReference type="PANTHER" id="PTHR30511">
    <property type="entry name" value="ALANINE RACEMASE"/>
    <property type="match status" value="1"/>
</dbReference>
<keyword evidence="3 4" id="KW-0413">Isomerase</keyword>
<evidence type="ECO:0000256" key="3">
    <source>
        <dbReference type="ARBA" id="ARBA00023235"/>
    </source>
</evidence>
<dbReference type="UniPathway" id="UPA00042">
    <property type="reaction ID" value="UER00497"/>
</dbReference>
<dbReference type="PANTHER" id="PTHR30511:SF0">
    <property type="entry name" value="ALANINE RACEMASE, CATABOLIC-RELATED"/>
    <property type="match status" value="1"/>
</dbReference>
<evidence type="ECO:0000256" key="1">
    <source>
        <dbReference type="ARBA" id="ARBA00001933"/>
    </source>
</evidence>
<dbReference type="CDD" id="cd00430">
    <property type="entry name" value="PLPDE_III_AR"/>
    <property type="match status" value="1"/>
</dbReference>
<dbReference type="SMART" id="SM01005">
    <property type="entry name" value="Ala_racemase_C"/>
    <property type="match status" value="1"/>
</dbReference>
<dbReference type="Pfam" id="PF00842">
    <property type="entry name" value="Ala_racemase_C"/>
    <property type="match status" value="1"/>
</dbReference>
<sequence length="402" mass="41701">MTDVSSGTPGRRPLRAAVIDLDAVARNVETLAARVAPAKIVAVVKANAYGHGAVPVARAALAGGAALLGVADLDEAYELRAGGIHGPVVAWLHDPFADFRRAIGLRIELGVSSLAQLERVAAATLTSEAARVHLKIDTGLNRNGVPETEWAAVVARAAELERLEQITVAGVFSHLANTSREADASQLAAFERALAVASDAGLRPGIRHIASSEAALRDPHARYDAVRVGIGMYGLTPFGDGTTSADLGLTPAMTLVTRVAGTHRAQAGAGVSYGHLWRAEHPTTLALVPLGYADGIPRHATGGGAEVLLGGKRRPIVGRIAMDQFVVDVGDDDIREGDEVVVFGAPATGAPTADELAEASGTIGYEIVTRIGPRVARVHVGGPKATPWPDAEGYGDVDEEEE</sequence>
<feature type="modified residue" description="N6-(pyridoxal phosphate)lysine" evidence="4 5">
    <location>
        <position position="45"/>
    </location>
</feature>
<keyword evidence="2 4" id="KW-0663">Pyridoxal phosphate</keyword>
<dbReference type="GO" id="GO:0030170">
    <property type="term" value="F:pyridoxal phosphate binding"/>
    <property type="evidence" value="ECO:0007669"/>
    <property type="project" value="UniProtKB-UniRule"/>
</dbReference>
<gene>
    <name evidence="9" type="primary">alr</name>
    <name evidence="9" type="ORF">ET445_07360</name>
</gene>
<feature type="compositionally biased region" description="Acidic residues" evidence="7">
    <location>
        <begin position="393"/>
        <end position="402"/>
    </location>
</feature>
<dbReference type="Pfam" id="PF01168">
    <property type="entry name" value="Ala_racemase_N"/>
    <property type="match status" value="1"/>
</dbReference>
<protein>
    <recommendedName>
        <fullName evidence="4">Alanine racemase</fullName>
        <ecNumber evidence="4">5.1.1.1</ecNumber>
    </recommendedName>
</protein>
<dbReference type="GO" id="GO:0030632">
    <property type="term" value="P:D-alanine biosynthetic process"/>
    <property type="evidence" value="ECO:0007669"/>
    <property type="project" value="UniProtKB-UniRule"/>
</dbReference>
<comment type="catalytic activity">
    <reaction evidence="4">
        <text>L-alanine = D-alanine</text>
        <dbReference type="Rhea" id="RHEA:20249"/>
        <dbReference type="ChEBI" id="CHEBI:57416"/>
        <dbReference type="ChEBI" id="CHEBI:57972"/>
        <dbReference type="EC" id="5.1.1.1"/>
    </reaction>
</comment>
<dbReference type="Gene3D" id="2.40.37.10">
    <property type="entry name" value="Lyase, Ornithine Decarboxylase, Chain A, domain 1"/>
    <property type="match status" value="1"/>
</dbReference>
<evidence type="ECO:0000259" key="8">
    <source>
        <dbReference type="SMART" id="SM01005"/>
    </source>
</evidence>
<proteinExistence type="inferred from homology"/>
<feature type="binding site" evidence="4 6">
    <location>
        <position position="322"/>
    </location>
    <ligand>
        <name>substrate</name>
    </ligand>
</feature>
<dbReference type="AlphaFoldDB" id="A0A4P6FBP9"/>
<comment type="cofactor">
    <cofactor evidence="1 4 5">
        <name>pyridoxal 5'-phosphate</name>
        <dbReference type="ChEBI" id="CHEBI:597326"/>
    </cofactor>
</comment>
<dbReference type="OrthoDB" id="9813814at2"/>
<comment type="similarity">
    <text evidence="4">Belongs to the alanine racemase family.</text>
</comment>
<dbReference type="Gene3D" id="3.20.20.10">
    <property type="entry name" value="Alanine racemase"/>
    <property type="match status" value="1"/>
</dbReference>
<feature type="binding site" evidence="4 6">
    <location>
        <position position="142"/>
    </location>
    <ligand>
        <name>substrate</name>
    </ligand>
</feature>
<reference evidence="9 10" key="1">
    <citation type="submission" date="2019-01" db="EMBL/GenBank/DDBJ databases">
        <title>Genome sequencing of strain FW100M-8.</title>
        <authorList>
            <person name="Heo J."/>
            <person name="Kim S.-J."/>
            <person name="Kim J.-S."/>
            <person name="Hong S.-B."/>
            <person name="Kwon S.-W."/>
        </authorList>
    </citation>
    <scope>NUCLEOTIDE SEQUENCE [LARGE SCALE GENOMIC DNA]</scope>
    <source>
        <strain evidence="9 10">FW100M-8</strain>
    </source>
</reference>
<evidence type="ECO:0000256" key="2">
    <source>
        <dbReference type="ARBA" id="ARBA00022898"/>
    </source>
</evidence>
<feature type="region of interest" description="Disordered" evidence="7">
    <location>
        <begin position="381"/>
        <end position="402"/>
    </location>
</feature>
<dbReference type="EC" id="5.1.1.1" evidence="4"/>
<dbReference type="KEGG" id="agf:ET445_07360"/>
<dbReference type="InterPro" id="IPR000821">
    <property type="entry name" value="Ala_racemase"/>
</dbReference>
<dbReference type="RefSeq" id="WP_129190204.1">
    <property type="nucleotide sequence ID" value="NZ_CP035491.1"/>
</dbReference>
<evidence type="ECO:0000256" key="5">
    <source>
        <dbReference type="PIRSR" id="PIRSR600821-50"/>
    </source>
</evidence>
<dbReference type="SUPFAM" id="SSF50621">
    <property type="entry name" value="Alanine racemase C-terminal domain-like"/>
    <property type="match status" value="1"/>
</dbReference>
<dbReference type="NCBIfam" id="TIGR00492">
    <property type="entry name" value="alr"/>
    <property type="match status" value="1"/>
</dbReference>
<dbReference type="EMBL" id="CP035491">
    <property type="protein sequence ID" value="QAY73195.1"/>
    <property type="molecule type" value="Genomic_DNA"/>
</dbReference>
<dbReference type="PROSITE" id="PS00395">
    <property type="entry name" value="ALANINE_RACEMASE"/>
    <property type="match status" value="1"/>
</dbReference>
<dbReference type="InterPro" id="IPR011079">
    <property type="entry name" value="Ala_racemase_C"/>
</dbReference>
<name>A0A4P6FBP9_9MICO</name>
<dbReference type="GO" id="GO:0008784">
    <property type="term" value="F:alanine racemase activity"/>
    <property type="evidence" value="ECO:0007669"/>
    <property type="project" value="UniProtKB-UniRule"/>
</dbReference>
<feature type="active site" description="Proton acceptor; specific for L-alanine" evidence="4">
    <location>
        <position position="273"/>
    </location>
</feature>
<dbReference type="PRINTS" id="PR00992">
    <property type="entry name" value="ALARACEMASE"/>
</dbReference>
<dbReference type="InterPro" id="IPR001608">
    <property type="entry name" value="Ala_racemase_N"/>
</dbReference>
<comment type="pathway">
    <text evidence="4">Amino-acid biosynthesis; D-alanine biosynthesis; D-alanine from L-alanine: step 1/1.</text>
</comment>
<evidence type="ECO:0000256" key="6">
    <source>
        <dbReference type="PIRSR" id="PIRSR600821-52"/>
    </source>
</evidence>
<accession>A0A4P6FBP9</accession>
<dbReference type="InterPro" id="IPR020622">
    <property type="entry name" value="Ala_racemase_pyridoxalP-BS"/>
</dbReference>
<dbReference type="GO" id="GO:0005829">
    <property type="term" value="C:cytosol"/>
    <property type="evidence" value="ECO:0007669"/>
    <property type="project" value="TreeGrafter"/>
</dbReference>
<evidence type="ECO:0000313" key="9">
    <source>
        <dbReference type="EMBL" id="QAY73195.1"/>
    </source>
</evidence>
<dbReference type="InterPro" id="IPR029066">
    <property type="entry name" value="PLP-binding_barrel"/>
</dbReference>
<evidence type="ECO:0000313" key="10">
    <source>
        <dbReference type="Proteomes" id="UP000291259"/>
    </source>
</evidence>
<feature type="domain" description="Alanine racemase C-terminal" evidence="8">
    <location>
        <begin position="252"/>
        <end position="380"/>
    </location>
</feature>
<organism evidence="9 10">
    <name type="scientific">Agromyces protaetiae</name>
    <dbReference type="NCBI Taxonomy" id="2509455"/>
    <lineage>
        <taxon>Bacteria</taxon>
        <taxon>Bacillati</taxon>
        <taxon>Actinomycetota</taxon>
        <taxon>Actinomycetes</taxon>
        <taxon>Micrococcales</taxon>
        <taxon>Microbacteriaceae</taxon>
        <taxon>Agromyces</taxon>
    </lineage>
</organism>
<dbReference type="Proteomes" id="UP000291259">
    <property type="component" value="Chromosome"/>
</dbReference>
<dbReference type="FunFam" id="3.20.20.10:FF:000002">
    <property type="entry name" value="Alanine racemase"/>
    <property type="match status" value="1"/>
</dbReference>
<comment type="function">
    <text evidence="4">Catalyzes the interconversion of L-alanine and D-alanine. May also act on other amino acids.</text>
</comment>
<dbReference type="GO" id="GO:0009252">
    <property type="term" value="P:peptidoglycan biosynthetic process"/>
    <property type="evidence" value="ECO:0007669"/>
    <property type="project" value="TreeGrafter"/>
</dbReference>
<dbReference type="SUPFAM" id="SSF51419">
    <property type="entry name" value="PLP-binding barrel"/>
    <property type="match status" value="1"/>
</dbReference>
<keyword evidence="10" id="KW-1185">Reference proteome</keyword>
<dbReference type="InterPro" id="IPR009006">
    <property type="entry name" value="Ala_racemase/Decarboxylase_C"/>
</dbReference>
<feature type="active site" description="Proton acceptor; specific for D-alanine" evidence="4">
    <location>
        <position position="45"/>
    </location>
</feature>